<dbReference type="Proteomes" id="UP000435304">
    <property type="component" value="Unassembled WGS sequence"/>
</dbReference>
<proteinExistence type="predicted"/>
<comment type="caution">
    <text evidence="2">The sequence shown here is derived from an EMBL/GenBank/DDBJ whole genome shotgun (WGS) entry which is preliminary data.</text>
</comment>
<reference evidence="2 3" key="1">
    <citation type="submission" date="2019-12" db="EMBL/GenBank/DDBJ databases">
        <title>Auraticoccus cholistani sp. nov., an actinomycete isolated from soil of Cholistan desert.</title>
        <authorList>
            <person name="Cheema M.T."/>
        </authorList>
    </citation>
    <scope>NUCLEOTIDE SEQUENCE [LARGE SCALE GENOMIC DNA]</scope>
    <source>
        <strain evidence="2 3">F435</strain>
    </source>
</reference>
<accession>A0A6A9UY82</accession>
<dbReference type="Pfam" id="PF04480">
    <property type="entry name" value="DUF559"/>
    <property type="match status" value="1"/>
</dbReference>
<evidence type="ECO:0000313" key="3">
    <source>
        <dbReference type="Proteomes" id="UP000435304"/>
    </source>
</evidence>
<gene>
    <name evidence="2" type="ORF">GC722_12340</name>
</gene>
<organism evidence="2 3">
    <name type="scientific">Auraticoccus cholistanensis</name>
    <dbReference type="NCBI Taxonomy" id="2656650"/>
    <lineage>
        <taxon>Bacteria</taxon>
        <taxon>Bacillati</taxon>
        <taxon>Actinomycetota</taxon>
        <taxon>Actinomycetes</taxon>
        <taxon>Propionibacteriales</taxon>
        <taxon>Propionibacteriaceae</taxon>
        <taxon>Auraticoccus</taxon>
    </lineage>
</organism>
<dbReference type="InterPro" id="IPR007569">
    <property type="entry name" value="DUF559"/>
</dbReference>
<evidence type="ECO:0000259" key="1">
    <source>
        <dbReference type="Pfam" id="PF04480"/>
    </source>
</evidence>
<name>A0A6A9UY82_9ACTN</name>
<keyword evidence="3" id="KW-1185">Reference proteome</keyword>
<feature type="domain" description="DUF559" evidence="1">
    <location>
        <begin position="154"/>
        <end position="205"/>
    </location>
</feature>
<protein>
    <submittedName>
        <fullName evidence="2">DUF559 domain-containing protein</fullName>
    </submittedName>
</protein>
<dbReference type="Gene3D" id="3.40.960.10">
    <property type="entry name" value="VSR Endonuclease"/>
    <property type="match status" value="1"/>
</dbReference>
<sequence length="219" mass="24968">MRQNCRLTCATAAREHGLWVPPHSGTHVAALRTRRAPAGLVGHAPVVRRWVDDRHLLPLDLTLLHAVRCLGVPGSAVLLESAINLGLLGLPEVAALVEDLPETWRRPLLRVRRGSQSGTETVVRLWLESRHVRVQPQVQVPGVGRVNLLVGRSWVIELDSVTHHTGTEQYAEDRRRDLELRRAGYTVTRLTYAQVFHEWEATRRALEDILRRRLHRRRI</sequence>
<evidence type="ECO:0000313" key="2">
    <source>
        <dbReference type="EMBL" id="MVA76805.1"/>
    </source>
</evidence>
<dbReference type="EMBL" id="WPCU01000007">
    <property type="protein sequence ID" value="MVA76805.1"/>
    <property type="molecule type" value="Genomic_DNA"/>
</dbReference>
<dbReference type="AlphaFoldDB" id="A0A6A9UY82"/>